<dbReference type="InterPro" id="IPR003439">
    <property type="entry name" value="ABC_transporter-like_ATP-bd"/>
</dbReference>
<dbReference type="CDD" id="cd03255">
    <property type="entry name" value="ABC_MJ0796_LolCDE_FtsE"/>
    <property type="match status" value="1"/>
</dbReference>
<dbReference type="RefSeq" id="WP_069295215.1">
    <property type="nucleotide sequence ID" value="NZ_MCRI01000004.1"/>
</dbReference>
<evidence type="ECO:0000313" key="5">
    <source>
        <dbReference type="EMBL" id="ODN67561.1"/>
    </source>
</evidence>
<dbReference type="InterPro" id="IPR027417">
    <property type="entry name" value="P-loop_NTPase"/>
</dbReference>
<sequence>MTNRPAIQIENCQFRYHPDSDKALLQIAHWQVEKGETVFVYGPSGSGKSTLLNLLAGILLPQQGSIKLDEVTLNQLSNRKRDAFRARHIGMVFQRFNLIPYLTVADNIKLASHFSSHDKPYLQQRSLELMNDLQLDIELLERPASQLSVGQQQRVAIVRALINQPELLIVDEPTSALDSDARDSFVDLLLKQVKVAGATIIFVSHDRSLAQHFSRQLDIQSFMVAGEKHAV</sequence>
<keyword evidence="3 5" id="KW-0067">ATP-binding</keyword>
<dbReference type="SMART" id="SM00382">
    <property type="entry name" value="AAA"/>
    <property type="match status" value="1"/>
</dbReference>
<dbReference type="PANTHER" id="PTHR24220:SF611">
    <property type="entry name" value="ATP-BINDING COMPONENT OF ABC TRANSPORTER-RELATED"/>
    <property type="match status" value="1"/>
</dbReference>
<gene>
    <name evidence="5" type="ORF">A9E74_00669</name>
</gene>
<name>A0A1E3GW35_9GAMM</name>
<reference evidence="5 6" key="1">
    <citation type="submission" date="2016-07" db="EMBL/GenBank/DDBJ databases">
        <title>Draft Genome Sequence of Methylophaga muralis Bur 1.</title>
        <authorList>
            <person name="Vasilenko O.V."/>
            <person name="Doronina N.V."/>
            <person name="Shmareva M.N."/>
            <person name="Tarlachkov S.V."/>
            <person name="Mustakhimov I."/>
            <person name="Trotsenko Y.A."/>
        </authorList>
    </citation>
    <scope>NUCLEOTIDE SEQUENCE [LARGE SCALE GENOMIC DNA]</scope>
    <source>
        <strain evidence="5 6">Bur 1</strain>
    </source>
</reference>
<keyword evidence="2" id="KW-0547">Nucleotide-binding</keyword>
<dbReference type="GO" id="GO:0022857">
    <property type="term" value="F:transmembrane transporter activity"/>
    <property type="evidence" value="ECO:0007669"/>
    <property type="project" value="TreeGrafter"/>
</dbReference>
<dbReference type="GO" id="GO:0005524">
    <property type="term" value="F:ATP binding"/>
    <property type="evidence" value="ECO:0007669"/>
    <property type="project" value="UniProtKB-KW"/>
</dbReference>
<dbReference type="PATRIC" id="fig|291169.3.peg.671"/>
<organism evidence="5 6">
    <name type="scientific">Methylophaga muralis</name>
    <dbReference type="NCBI Taxonomy" id="291169"/>
    <lineage>
        <taxon>Bacteria</taxon>
        <taxon>Pseudomonadati</taxon>
        <taxon>Pseudomonadota</taxon>
        <taxon>Gammaproteobacteria</taxon>
        <taxon>Thiotrichales</taxon>
        <taxon>Piscirickettsiaceae</taxon>
        <taxon>Methylophaga</taxon>
    </lineage>
</organism>
<comment type="caution">
    <text evidence="5">The sequence shown here is derived from an EMBL/GenBank/DDBJ whole genome shotgun (WGS) entry which is preliminary data.</text>
</comment>
<dbReference type="PANTHER" id="PTHR24220">
    <property type="entry name" value="IMPORT ATP-BINDING PROTEIN"/>
    <property type="match status" value="1"/>
</dbReference>
<evidence type="ECO:0000256" key="1">
    <source>
        <dbReference type="ARBA" id="ARBA00022448"/>
    </source>
</evidence>
<dbReference type="PROSITE" id="PS00211">
    <property type="entry name" value="ABC_TRANSPORTER_1"/>
    <property type="match status" value="1"/>
</dbReference>
<dbReference type="InterPro" id="IPR017871">
    <property type="entry name" value="ABC_transporter-like_CS"/>
</dbReference>
<dbReference type="Pfam" id="PF00005">
    <property type="entry name" value="ABC_tran"/>
    <property type="match status" value="1"/>
</dbReference>
<dbReference type="InterPro" id="IPR015854">
    <property type="entry name" value="ABC_transpr_LolD-like"/>
</dbReference>
<evidence type="ECO:0000256" key="3">
    <source>
        <dbReference type="ARBA" id="ARBA00022840"/>
    </source>
</evidence>
<evidence type="ECO:0000313" key="6">
    <source>
        <dbReference type="Proteomes" id="UP000094379"/>
    </source>
</evidence>
<dbReference type="AlphaFoldDB" id="A0A1E3GW35"/>
<dbReference type="SUPFAM" id="SSF52540">
    <property type="entry name" value="P-loop containing nucleoside triphosphate hydrolases"/>
    <property type="match status" value="1"/>
</dbReference>
<dbReference type="GO" id="GO:0005886">
    <property type="term" value="C:plasma membrane"/>
    <property type="evidence" value="ECO:0007669"/>
    <property type="project" value="TreeGrafter"/>
</dbReference>
<keyword evidence="1" id="KW-0813">Transport</keyword>
<proteinExistence type="predicted"/>
<dbReference type="EMBL" id="MCRI01000004">
    <property type="protein sequence ID" value="ODN67561.1"/>
    <property type="molecule type" value="Genomic_DNA"/>
</dbReference>
<keyword evidence="6" id="KW-1185">Reference proteome</keyword>
<evidence type="ECO:0000256" key="2">
    <source>
        <dbReference type="ARBA" id="ARBA00022741"/>
    </source>
</evidence>
<evidence type="ECO:0000259" key="4">
    <source>
        <dbReference type="PROSITE" id="PS50893"/>
    </source>
</evidence>
<dbReference type="PROSITE" id="PS50893">
    <property type="entry name" value="ABC_TRANSPORTER_2"/>
    <property type="match status" value="1"/>
</dbReference>
<dbReference type="STRING" id="291169.A9E74_00669"/>
<protein>
    <submittedName>
        <fullName evidence="5">Putative ABC transporter ATP-binding protein</fullName>
    </submittedName>
</protein>
<dbReference type="InterPro" id="IPR003593">
    <property type="entry name" value="AAA+_ATPase"/>
</dbReference>
<accession>A0A1E3GW35</accession>
<dbReference type="Proteomes" id="UP000094379">
    <property type="component" value="Unassembled WGS sequence"/>
</dbReference>
<dbReference type="InterPro" id="IPR017911">
    <property type="entry name" value="MacB-like_ATP-bd"/>
</dbReference>
<dbReference type="Gene3D" id="3.40.50.300">
    <property type="entry name" value="P-loop containing nucleotide triphosphate hydrolases"/>
    <property type="match status" value="1"/>
</dbReference>
<feature type="domain" description="ABC transporter" evidence="4">
    <location>
        <begin position="7"/>
        <end position="228"/>
    </location>
</feature>
<dbReference type="GO" id="GO:0016887">
    <property type="term" value="F:ATP hydrolysis activity"/>
    <property type="evidence" value="ECO:0007669"/>
    <property type="project" value="InterPro"/>
</dbReference>